<proteinExistence type="predicted"/>
<reference evidence="1" key="1">
    <citation type="submission" date="2021-01" db="EMBL/GenBank/DDBJ databases">
        <authorList>
            <person name="Corre E."/>
            <person name="Pelletier E."/>
            <person name="Niang G."/>
            <person name="Scheremetjew M."/>
            <person name="Finn R."/>
            <person name="Kale V."/>
            <person name="Holt S."/>
            <person name="Cochrane G."/>
            <person name="Meng A."/>
            <person name="Brown T."/>
            <person name="Cohen L."/>
        </authorList>
    </citation>
    <scope>NUCLEOTIDE SEQUENCE</scope>
    <source>
        <strain evidence="1">CCMP1510</strain>
    </source>
</reference>
<dbReference type="Gene3D" id="3.90.1410.10">
    <property type="entry name" value="set domain protein methyltransferase, domain 1"/>
    <property type="match status" value="1"/>
</dbReference>
<dbReference type="EMBL" id="HBIJ01016574">
    <property type="protein sequence ID" value="CAE0370282.1"/>
    <property type="molecule type" value="Transcribed_RNA"/>
</dbReference>
<evidence type="ECO:0008006" key="2">
    <source>
        <dbReference type="Google" id="ProtNLM"/>
    </source>
</evidence>
<name>A0A7S3K266_9STRA</name>
<dbReference type="InterPro" id="IPR046341">
    <property type="entry name" value="SET_dom_sf"/>
</dbReference>
<dbReference type="CDD" id="cd10527">
    <property type="entry name" value="SET_LSMT"/>
    <property type="match status" value="1"/>
</dbReference>
<dbReference type="AlphaFoldDB" id="A0A7S3K266"/>
<evidence type="ECO:0000313" key="1">
    <source>
        <dbReference type="EMBL" id="CAE0370282.1"/>
    </source>
</evidence>
<dbReference type="PANTHER" id="PTHR13271">
    <property type="entry name" value="UNCHARACTERIZED PUTATIVE METHYLTRANSFERASE"/>
    <property type="match status" value="1"/>
</dbReference>
<organism evidence="1">
    <name type="scientific">Aureoumbra lagunensis</name>
    <dbReference type="NCBI Taxonomy" id="44058"/>
    <lineage>
        <taxon>Eukaryota</taxon>
        <taxon>Sar</taxon>
        <taxon>Stramenopiles</taxon>
        <taxon>Ochrophyta</taxon>
        <taxon>Pelagophyceae</taxon>
        <taxon>Pelagomonadales</taxon>
        <taxon>Aureoumbra</taxon>
    </lineage>
</organism>
<dbReference type="InterPro" id="IPR050600">
    <property type="entry name" value="SETD3_SETD6_MTase"/>
</dbReference>
<gene>
    <name evidence="1" type="ORF">ALAG00032_LOCUS11046</name>
</gene>
<sequence>MHHHQLVEYLVSRGAFVSIEIRDFEYYGRGLWTRRNVEALEVVMSVPLTECIRGDSVIDCAQKLHALKSEEPNHPWFAYLDDVKDLPLLKEDEELTGLGGGPSLTLEKRRLQAQDLLFEYALVESRAYWINNELVLIPLLDLANHRTDAAYVEFGDGVFSSRDDVVLLPRAQINHNSQIFSSYLPDATNLDTFLSFGFVDEDNTSLIALDILINKDDFDFSCNFLKNECYRLALRISFSSSSSLPIIRDDEYFLSSPDDEECRLLLEDFILILAAASSDYSVHYFFERHLARIPTSYSSPILRVVYRDHRRGLLVLRHYVLLMRGKSRTNLL</sequence>
<dbReference type="SUPFAM" id="SSF82199">
    <property type="entry name" value="SET domain"/>
    <property type="match status" value="1"/>
</dbReference>
<dbReference type="GO" id="GO:0016279">
    <property type="term" value="F:protein-lysine N-methyltransferase activity"/>
    <property type="evidence" value="ECO:0007669"/>
    <property type="project" value="TreeGrafter"/>
</dbReference>
<accession>A0A7S3K266</accession>
<protein>
    <recommendedName>
        <fullName evidence="2">SET domain-containing protein</fullName>
    </recommendedName>
</protein>